<evidence type="ECO:0000313" key="7">
    <source>
        <dbReference type="EMBL" id="CAH0106407.1"/>
    </source>
</evidence>
<evidence type="ECO:0000313" key="8">
    <source>
        <dbReference type="Proteomes" id="UP000789390"/>
    </source>
</evidence>
<keyword evidence="8" id="KW-1185">Reference proteome</keyword>
<feature type="region of interest" description="Disordered" evidence="5">
    <location>
        <begin position="523"/>
        <end position="566"/>
    </location>
</feature>
<evidence type="ECO:0000256" key="6">
    <source>
        <dbReference type="SAM" id="Phobius"/>
    </source>
</evidence>
<organism evidence="7 8">
    <name type="scientific">Daphnia galeata</name>
    <dbReference type="NCBI Taxonomy" id="27404"/>
    <lineage>
        <taxon>Eukaryota</taxon>
        <taxon>Metazoa</taxon>
        <taxon>Ecdysozoa</taxon>
        <taxon>Arthropoda</taxon>
        <taxon>Crustacea</taxon>
        <taxon>Branchiopoda</taxon>
        <taxon>Diplostraca</taxon>
        <taxon>Cladocera</taxon>
        <taxon>Anomopoda</taxon>
        <taxon>Daphniidae</taxon>
        <taxon>Daphnia</taxon>
    </lineage>
</organism>
<feature type="compositionally biased region" description="Polar residues" evidence="5">
    <location>
        <begin position="633"/>
        <end position="643"/>
    </location>
</feature>
<dbReference type="AlphaFoldDB" id="A0A8J2RS38"/>
<dbReference type="Gene3D" id="1.10.1450.10">
    <property type="entry name" value="Tetraspanin"/>
    <property type="match status" value="1"/>
</dbReference>
<keyword evidence="4 6" id="KW-0472">Membrane</keyword>
<feature type="transmembrane region" description="Helical" evidence="6">
    <location>
        <begin position="419"/>
        <end position="440"/>
    </location>
</feature>
<sequence length="733" mass="81153">MVSAQVRLALQAMRYYRLWIYASNLVLMAGVIIFASVAAALLSDPRRQLLPAAAVSPHQPSVVYAYAALFLQGAVLPVVGCIGALRLSEKLLNSYWILLLVLLAGDMIVGLVWVFRFQKLVAGLVPDLKNRLSLDYGHDPDFDAAWDLLQRSARCCGVESPADFNNSLWLANLADRPAWQPSGMSTNRVQLSSTPTHGQGGRSLRPSLIRDQRVSRLPLPDSCCKSASFTSEQLRKNGHFMSMASEVPPGRKEVYGTGKHRQQLRDYNERYHERMMREQLHLQQQQQQQQQLATAGNLSLNYRTTVQQSRIQRRVTTTTTTTTTTPTTAAPTIAISPSGHKKDVVQHRQQQQHPNQHRHRGVEETDDEDEIEEDEDDASSTSSVECGGVWPSVGDVSDVHESGCGEFVSSWLHMTGDTLFVLGYCVLAFIKLCFLAILRYELREMVAKIKILQSEQALMNSSTAAGTGTAGGGPGILMPFTHCEMSGIRAVMARGSAAPTPPALVASDITTTMDQLDNFNNGQQQQQAHLPNGEVPSGGGGTTTTTTTTGLSALKIPRPRRQSSFSSGEYHLINPFVQQQQQLQQQGEEEEEEEEDNETDNDLFSPPDTPIHHLQPQQQQQQQHRTAHQLPQNNDNGADSDSGSHCALLPSSCNSTGPPQRRVIHKEWDPLDTTTTTTTSTTPTQQQQQQPLGCTSNWVQPLQQQQHENGWPGRPNGNNNEYHELREIKQTQI</sequence>
<comment type="subcellular location">
    <subcellularLocation>
        <location evidence="1">Membrane</location>
        <topology evidence="1">Multi-pass membrane protein</topology>
    </subcellularLocation>
</comment>
<feature type="compositionally biased region" description="Polar residues" evidence="5">
    <location>
        <begin position="692"/>
        <end position="708"/>
    </location>
</feature>
<feature type="transmembrane region" description="Helical" evidence="6">
    <location>
        <begin position="97"/>
        <end position="115"/>
    </location>
</feature>
<dbReference type="InterPro" id="IPR018499">
    <property type="entry name" value="Tetraspanin/Peripherin"/>
</dbReference>
<feature type="region of interest" description="Disordered" evidence="5">
    <location>
        <begin position="306"/>
        <end position="388"/>
    </location>
</feature>
<dbReference type="Proteomes" id="UP000789390">
    <property type="component" value="Unassembled WGS sequence"/>
</dbReference>
<evidence type="ECO:0000256" key="3">
    <source>
        <dbReference type="ARBA" id="ARBA00022989"/>
    </source>
</evidence>
<evidence type="ECO:0000256" key="5">
    <source>
        <dbReference type="SAM" id="MobiDB-lite"/>
    </source>
</evidence>
<feature type="compositionally biased region" description="Low complexity" evidence="5">
    <location>
        <begin position="612"/>
        <end position="632"/>
    </location>
</feature>
<reference evidence="7" key="1">
    <citation type="submission" date="2021-11" db="EMBL/GenBank/DDBJ databases">
        <authorList>
            <person name="Schell T."/>
        </authorList>
    </citation>
    <scope>NUCLEOTIDE SEQUENCE</scope>
    <source>
        <strain evidence="7">M5</strain>
    </source>
</reference>
<feature type="transmembrane region" description="Helical" evidence="6">
    <location>
        <begin position="63"/>
        <end position="85"/>
    </location>
</feature>
<gene>
    <name evidence="7" type="ORF">DGAL_LOCUS9562</name>
</gene>
<feature type="compositionally biased region" description="Basic and acidic residues" evidence="5">
    <location>
        <begin position="721"/>
        <end position="733"/>
    </location>
</feature>
<feature type="compositionally biased region" description="Low complexity" evidence="5">
    <location>
        <begin position="306"/>
        <end position="338"/>
    </location>
</feature>
<dbReference type="PANTHER" id="PTHR19282:SF554">
    <property type="entry name" value="ANTIGEN, PUTATIVE-RELATED"/>
    <property type="match status" value="1"/>
</dbReference>
<evidence type="ECO:0008006" key="9">
    <source>
        <dbReference type="Google" id="ProtNLM"/>
    </source>
</evidence>
<feature type="transmembrane region" description="Helical" evidence="6">
    <location>
        <begin position="21"/>
        <end position="43"/>
    </location>
</feature>
<name>A0A8J2RS38_9CRUS</name>
<comment type="caution">
    <text evidence="7">The sequence shown here is derived from an EMBL/GenBank/DDBJ whole genome shotgun (WGS) entry which is preliminary data.</text>
</comment>
<dbReference type="EMBL" id="CAKKLH010000223">
    <property type="protein sequence ID" value="CAH0106407.1"/>
    <property type="molecule type" value="Genomic_DNA"/>
</dbReference>
<feature type="region of interest" description="Disordered" evidence="5">
    <location>
        <begin position="190"/>
        <end position="209"/>
    </location>
</feature>
<feature type="compositionally biased region" description="Acidic residues" evidence="5">
    <location>
        <begin position="364"/>
        <end position="378"/>
    </location>
</feature>
<dbReference type="PANTHER" id="PTHR19282">
    <property type="entry name" value="TETRASPANIN"/>
    <property type="match status" value="1"/>
</dbReference>
<proteinExistence type="predicted"/>
<protein>
    <recommendedName>
        <fullName evidence="9">Tetraspanin</fullName>
    </recommendedName>
</protein>
<evidence type="ECO:0000256" key="4">
    <source>
        <dbReference type="ARBA" id="ARBA00023136"/>
    </source>
</evidence>
<keyword evidence="2 6" id="KW-0812">Transmembrane</keyword>
<accession>A0A8J2RS38</accession>
<feature type="compositionally biased region" description="Low complexity" evidence="5">
    <location>
        <begin position="709"/>
        <end position="720"/>
    </location>
</feature>
<dbReference type="Pfam" id="PF00335">
    <property type="entry name" value="Tetraspanin"/>
    <property type="match status" value="1"/>
</dbReference>
<feature type="region of interest" description="Disordered" evidence="5">
    <location>
        <begin position="579"/>
        <end position="733"/>
    </location>
</feature>
<dbReference type="SUPFAM" id="SSF48652">
    <property type="entry name" value="Tetraspanin"/>
    <property type="match status" value="1"/>
</dbReference>
<keyword evidence="3 6" id="KW-1133">Transmembrane helix</keyword>
<evidence type="ECO:0000256" key="2">
    <source>
        <dbReference type="ARBA" id="ARBA00022692"/>
    </source>
</evidence>
<evidence type="ECO:0000256" key="1">
    <source>
        <dbReference type="ARBA" id="ARBA00004141"/>
    </source>
</evidence>
<feature type="compositionally biased region" description="Acidic residues" evidence="5">
    <location>
        <begin position="587"/>
        <end position="601"/>
    </location>
</feature>
<dbReference type="GO" id="GO:0005886">
    <property type="term" value="C:plasma membrane"/>
    <property type="evidence" value="ECO:0007669"/>
    <property type="project" value="TreeGrafter"/>
</dbReference>
<dbReference type="InterPro" id="IPR008952">
    <property type="entry name" value="Tetraspanin_EC2_sf"/>
</dbReference>
<feature type="compositionally biased region" description="Low complexity" evidence="5">
    <location>
        <begin position="673"/>
        <end position="691"/>
    </location>
</feature>
<dbReference type="OrthoDB" id="10054572at2759"/>